<dbReference type="Gene3D" id="3.40.50.720">
    <property type="entry name" value="NAD(P)-binding Rossmann-like Domain"/>
    <property type="match status" value="1"/>
</dbReference>
<gene>
    <name evidence="1" type="ORF">CC78DRAFT_616257</name>
</gene>
<evidence type="ECO:0000313" key="1">
    <source>
        <dbReference type="EMBL" id="KAF2265120.1"/>
    </source>
</evidence>
<comment type="caution">
    <text evidence="1">The sequence shown here is derived from an EMBL/GenBank/DDBJ whole genome shotgun (WGS) entry which is preliminary data.</text>
</comment>
<proteinExistence type="predicted"/>
<dbReference type="EMBL" id="ML986611">
    <property type="protein sequence ID" value="KAF2265120.1"/>
    <property type="molecule type" value="Genomic_DNA"/>
</dbReference>
<accession>A0A9P4KES6</accession>
<name>A0A9P4KES6_9PLEO</name>
<reference evidence="2" key="1">
    <citation type="journal article" date="2020" name="Stud. Mycol.">
        <title>101 Dothideomycetes genomes: A test case for predicting lifestyles and emergence of pathogens.</title>
        <authorList>
            <person name="Haridas S."/>
            <person name="Albert R."/>
            <person name="Binder M."/>
            <person name="Bloem J."/>
            <person name="LaButti K."/>
            <person name="Salamov A."/>
            <person name="Andreopoulos B."/>
            <person name="Baker S."/>
            <person name="Barry K."/>
            <person name="Bills G."/>
            <person name="Bluhm B."/>
            <person name="Cannon C."/>
            <person name="Castanera R."/>
            <person name="Culley D."/>
            <person name="Daum C."/>
            <person name="Ezra D."/>
            <person name="Gonzalez J."/>
            <person name="Henrissat B."/>
            <person name="Kuo A."/>
            <person name="Liang C."/>
            <person name="Lipzen A."/>
            <person name="Lutzoni F."/>
            <person name="Magnuson J."/>
            <person name="Mondo S."/>
            <person name="Nolan M."/>
            <person name="Ohm R."/>
            <person name="Pangilinan J."/>
            <person name="Park H.-J."/>
            <person name="Ramirez L."/>
            <person name="Alfaro M."/>
            <person name="Sun H."/>
            <person name="Tritt A."/>
            <person name="Yoshinaga Y."/>
            <person name="Zwiers L.-H."/>
            <person name="Turgeon B."/>
            <person name="Goodwin S."/>
            <person name="Spatafora J."/>
            <person name="Crous P."/>
            <person name="Grigoriev I."/>
        </authorList>
    </citation>
    <scope>NUCLEOTIDE SEQUENCE [LARGE SCALE GENOMIC DNA]</scope>
    <source>
        <strain evidence="2">CBS 304.66</strain>
    </source>
</reference>
<dbReference type="Proteomes" id="UP000800093">
    <property type="component" value="Unassembled WGS sequence"/>
</dbReference>
<protein>
    <submittedName>
        <fullName evidence="1">Uncharacterized protein</fullName>
    </submittedName>
</protein>
<evidence type="ECO:0000313" key="2">
    <source>
        <dbReference type="Proteomes" id="UP000800093"/>
    </source>
</evidence>
<keyword evidence="2" id="KW-1185">Reference proteome</keyword>
<sequence>MREFNITLEYEDCDDKHLRKGINMVNGDRIDYAERGVVVGTSMIVNIAESVFVVARQYNTIDGAYDDTFRIGDFDYIIHNASPLNFGANDIYEEIIRPAIEGDGI</sequence>
<organism evidence="1 2">
    <name type="scientific">Lojkania enalia</name>
    <dbReference type="NCBI Taxonomy" id="147567"/>
    <lineage>
        <taxon>Eukaryota</taxon>
        <taxon>Fungi</taxon>
        <taxon>Dikarya</taxon>
        <taxon>Ascomycota</taxon>
        <taxon>Pezizomycotina</taxon>
        <taxon>Dothideomycetes</taxon>
        <taxon>Pleosporomycetidae</taxon>
        <taxon>Pleosporales</taxon>
        <taxon>Pleosporales incertae sedis</taxon>
        <taxon>Lojkania</taxon>
    </lineage>
</organism>
<dbReference type="AlphaFoldDB" id="A0A9P4KES6"/>